<reference evidence="1" key="1">
    <citation type="submission" date="2018-05" db="EMBL/GenBank/DDBJ databases">
        <authorList>
            <person name="Lanie J.A."/>
            <person name="Ng W.-L."/>
            <person name="Kazmierczak K.M."/>
            <person name="Andrzejewski T.M."/>
            <person name="Davidsen T.M."/>
            <person name="Wayne K.J."/>
            <person name="Tettelin H."/>
            <person name="Glass J.I."/>
            <person name="Rusch D."/>
            <person name="Podicherti R."/>
            <person name="Tsui H.-C.T."/>
            <person name="Winkler M.E."/>
        </authorList>
    </citation>
    <scope>NUCLEOTIDE SEQUENCE</scope>
</reference>
<proteinExistence type="predicted"/>
<name>A0A382L8T4_9ZZZZ</name>
<evidence type="ECO:0000313" key="1">
    <source>
        <dbReference type="EMBL" id="SVC31477.1"/>
    </source>
</evidence>
<sequence>MAGEGSRFVDENYGNPKPLIAVSGKPMVVQAVNFLPKAENHIFICRKEHINDYGLASTLKLEYPDCKIIDIDYLTEGQASTCLLGKDQVSQEKPLLIGACDNGMTWNQNKYNSYISDESTDALIWTFRNNVTVKQNPKMYGWVVVNEENIAQKVSCKVPISDNPVHDHAVVGTFWFRKAKHFFYYTEKLIKKNRRINNEFYVDEVMNEPIEDGLNVK</sequence>
<feature type="non-terminal residue" evidence="1">
    <location>
        <position position="217"/>
    </location>
</feature>
<dbReference type="EMBL" id="UINC01084644">
    <property type="protein sequence ID" value="SVC31477.1"/>
    <property type="molecule type" value="Genomic_DNA"/>
</dbReference>
<accession>A0A382L8T4</accession>
<dbReference type="SUPFAM" id="SSF53448">
    <property type="entry name" value="Nucleotide-diphospho-sugar transferases"/>
    <property type="match status" value="1"/>
</dbReference>
<dbReference type="Gene3D" id="3.90.550.10">
    <property type="entry name" value="Spore Coat Polysaccharide Biosynthesis Protein SpsA, Chain A"/>
    <property type="match status" value="1"/>
</dbReference>
<dbReference type="AlphaFoldDB" id="A0A382L8T4"/>
<organism evidence="1">
    <name type="scientific">marine metagenome</name>
    <dbReference type="NCBI Taxonomy" id="408172"/>
    <lineage>
        <taxon>unclassified sequences</taxon>
        <taxon>metagenomes</taxon>
        <taxon>ecological metagenomes</taxon>
    </lineage>
</organism>
<protein>
    <submittedName>
        <fullName evidence="1">Uncharacterized protein</fullName>
    </submittedName>
</protein>
<gene>
    <name evidence="1" type="ORF">METZ01_LOCUS284331</name>
</gene>
<dbReference type="InterPro" id="IPR029044">
    <property type="entry name" value="Nucleotide-diphossugar_trans"/>
</dbReference>